<proteinExistence type="predicted"/>
<reference evidence="2" key="1">
    <citation type="submission" date="2016-11" db="UniProtKB">
        <authorList>
            <consortium name="WormBaseParasite"/>
        </authorList>
    </citation>
    <scope>IDENTIFICATION</scope>
</reference>
<protein>
    <submittedName>
        <fullName evidence="2">Secreted protein</fullName>
    </submittedName>
</protein>
<dbReference type="WBParaSite" id="L893_g6615.t1">
    <property type="protein sequence ID" value="L893_g6615.t1"/>
    <property type="gene ID" value="L893_g6615"/>
</dbReference>
<name>A0A1I8AKR9_9BILA</name>
<keyword evidence="1" id="KW-1185">Reference proteome</keyword>
<dbReference type="AlphaFoldDB" id="A0A1I8AKR9"/>
<dbReference type="Proteomes" id="UP000095287">
    <property type="component" value="Unplaced"/>
</dbReference>
<sequence length="100" mass="11069">MGSSVFQASSARCVPILSNAPLFELPSLTSAHFQPITIFRLLPCSLTRQLAKPDFALTLRVFTYKVMYAYTSDSFPTHRSPASTYSSGNMVFPHCCTMIP</sequence>
<evidence type="ECO:0000313" key="2">
    <source>
        <dbReference type="WBParaSite" id="L893_g6615.t1"/>
    </source>
</evidence>
<organism evidence="1 2">
    <name type="scientific">Steinernema glaseri</name>
    <dbReference type="NCBI Taxonomy" id="37863"/>
    <lineage>
        <taxon>Eukaryota</taxon>
        <taxon>Metazoa</taxon>
        <taxon>Ecdysozoa</taxon>
        <taxon>Nematoda</taxon>
        <taxon>Chromadorea</taxon>
        <taxon>Rhabditida</taxon>
        <taxon>Tylenchina</taxon>
        <taxon>Panagrolaimomorpha</taxon>
        <taxon>Strongyloidoidea</taxon>
        <taxon>Steinernematidae</taxon>
        <taxon>Steinernema</taxon>
    </lineage>
</organism>
<evidence type="ECO:0000313" key="1">
    <source>
        <dbReference type="Proteomes" id="UP000095287"/>
    </source>
</evidence>
<accession>A0A1I8AKR9</accession>